<evidence type="ECO:0000313" key="1">
    <source>
        <dbReference type="EMBL" id="KNZ58719.1"/>
    </source>
</evidence>
<comment type="caution">
    <text evidence="1">The sequence shown here is derived from an EMBL/GenBank/DDBJ whole genome shotgun (WGS) entry which is preliminary data.</text>
</comment>
<protein>
    <submittedName>
        <fullName evidence="1">Uncharacterized protein</fullName>
    </submittedName>
</protein>
<dbReference type="VEuPathDB" id="FungiDB:VP01_1874g1"/>
<evidence type="ECO:0000313" key="2">
    <source>
        <dbReference type="Proteomes" id="UP000037035"/>
    </source>
</evidence>
<dbReference type="Proteomes" id="UP000037035">
    <property type="component" value="Unassembled WGS sequence"/>
</dbReference>
<accession>A0A0L6VDB5</accession>
<keyword evidence="2" id="KW-1185">Reference proteome</keyword>
<dbReference type="EMBL" id="LAVV01006697">
    <property type="protein sequence ID" value="KNZ58719.1"/>
    <property type="molecule type" value="Genomic_DNA"/>
</dbReference>
<gene>
    <name evidence="1" type="ORF">VP01_1874g1</name>
</gene>
<organism evidence="1 2">
    <name type="scientific">Puccinia sorghi</name>
    <dbReference type="NCBI Taxonomy" id="27349"/>
    <lineage>
        <taxon>Eukaryota</taxon>
        <taxon>Fungi</taxon>
        <taxon>Dikarya</taxon>
        <taxon>Basidiomycota</taxon>
        <taxon>Pucciniomycotina</taxon>
        <taxon>Pucciniomycetes</taxon>
        <taxon>Pucciniales</taxon>
        <taxon>Pucciniaceae</taxon>
        <taxon>Puccinia</taxon>
    </lineage>
</organism>
<sequence>MAFLPQMAAMRVYFLMDRFMRKTSSLQCPILVVALAILFHGFHQSAEQACVTLTQEEADYKSAEFQLKQSKMVNTNFVAINELWTPENILLGNGNNSCQCTRKIQEVESSIVLVSVHHFLILDLQHCEKVHVMHSTLKKKLSSAPHTFQINIWHLFMLISVEMTGWKCLNVRIYSDSFFSFILQAALSQFYLSLNKDFEHCVGNLAQKSISS</sequence>
<name>A0A0L6VDB5_9BASI</name>
<dbReference type="AlphaFoldDB" id="A0A0L6VDB5"/>
<proteinExistence type="predicted"/>
<reference evidence="1 2" key="1">
    <citation type="submission" date="2015-08" db="EMBL/GenBank/DDBJ databases">
        <title>Next Generation Sequencing and Analysis of the Genome of Puccinia sorghi L Schw, the Causal Agent of Maize Common Rust.</title>
        <authorList>
            <person name="Rochi L."/>
            <person name="Burguener G."/>
            <person name="Darino M."/>
            <person name="Turjanski A."/>
            <person name="Kreff E."/>
            <person name="Dieguez M.J."/>
            <person name="Sacco F."/>
        </authorList>
    </citation>
    <scope>NUCLEOTIDE SEQUENCE [LARGE SCALE GENOMIC DNA]</scope>
    <source>
        <strain evidence="1 2">RO10H11247</strain>
    </source>
</reference>